<accession>A0A4P6JIN2</accession>
<dbReference type="KEGG" id="kbs:EPA93_02560"/>
<dbReference type="PRINTS" id="PR00381">
    <property type="entry name" value="KINESINLIGHT"/>
</dbReference>
<feature type="repeat" description="TPR" evidence="1">
    <location>
        <begin position="660"/>
        <end position="693"/>
    </location>
</feature>
<dbReference type="Pfam" id="PF25000">
    <property type="entry name" value="DUF7779"/>
    <property type="match status" value="1"/>
</dbReference>
<dbReference type="SUPFAM" id="SSF47413">
    <property type="entry name" value="lambda repressor-like DNA-binding domains"/>
    <property type="match status" value="1"/>
</dbReference>
<dbReference type="SUPFAM" id="SSF48452">
    <property type="entry name" value="TPR-like"/>
    <property type="match status" value="2"/>
</dbReference>
<feature type="repeat" description="TPR" evidence="1">
    <location>
        <begin position="618"/>
        <end position="651"/>
    </location>
</feature>
<gene>
    <name evidence="3" type="ORF">EPA93_02560</name>
</gene>
<dbReference type="Pfam" id="PF13424">
    <property type="entry name" value="TPR_12"/>
    <property type="match status" value="2"/>
</dbReference>
<feature type="domain" description="HTH cro/C1-type" evidence="2">
    <location>
        <begin position="60"/>
        <end position="114"/>
    </location>
</feature>
<dbReference type="InterPro" id="IPR053137">
    <property type="entry name" value="NLR-like"/>
</dbReference>
<keyword evidence="1" id="KW-0802">TPR repeat</keyword>
<dbReference type="Gene3D" id="3.40.50.300">
    <property type="entry name" value="P-loop containing nucleotide triphosphate hydrolases"/>
    <property type="match status" value="1"/>
</dbReference>
<dbReference type="InterPro" id="IPR056681">
    <property type="entry name" value="DUF7779"/>
</dbReference>
<evidence type="ECO:0000259" key="2">
    <source>
        <dbReference type="PROSITE" id="PS50943"/>
    </source>
</evidence>
<protein>
    <submittedName>
        <fullName evidence="3">Tetratricopeptide repeat protein</fullName>
    </submittedName>
</protein>
<sequence>MFCAASIFWSYLACLLLFYLLACYNATTGHDTFCLDQLIARKRLIKRKFLSQPGSLGDYLRQCRLRLGLSQEALASAIGASARSIQRWERDLAIPQEIFRLRLSQLFESNAGQAPIEAIIAPVLSPSIWYVPYLRNACFVGREEVLQNLHALLSAEDPVAHLRTVALSGLGGIGKTQVALEYAYRYASSYRAILWLRAETRESLTASLQDIARLLHLPGLQGAEQSQIGSAVLQWLVIHTNWLLIADNVEDLNLLQEVLPLASLGALLITTRHQALGTLAEPLKLSPMSSQEGSMLVLRRARLLSTVDGRAALEPELLRSPMVTGIVELVSQLGGLPLALDQAGGYLEETGCSVAEYLERYYKQRKHILDRRGLHAGAHPASLSATLRLSVEMIAQEHPAAIALLRACAFLHPEAIPEELLLAGAAYLEPELSAKLTDPYHFDLLLTALRRASLVARSAETRSISVHRLVQAVLQDQMEPAEVHLWIERLIAMLNAVFPESSFDTWPQCKRYLAHAQTCIAHLEPAASLLPDGGELSYKAGSYLMECGCYKEAEPLLKRAVAQGEQQYGPRRPVLILRLEKLAELFWLQGRYQPSEALYLRVLGLETQLFGPTHPKVAETLNNLAALYWSLGEYEKAEPLYLRALCAQKLYLGSGHPEIATTLGNLACLYRDLGRYGQAEVLYMQALHIDERHLGLEHPGTTITLNNLALLYQYQGQHEQARLLYRRVLRIQKRLLGLEHPEMATTFSHLATLYQALGKYKAAEPLFLLALRIRVLRLGLEHPKTSTTLANLTLLRKELGKPAEVECLVQQALHFRALRYKSVHPYAETCKNSYTANS</sequence>
<proteinExistence type="predicted"/>
<dbReference type="GO" id="GO:0003677">
    <property type="term" value="F:DNA binding"/>
    <property type="evidence" value="ECO:0007669"/>
    <property type="project" value="InterPro"/>
</dbReference>
<dbReference type="InterPro" id="IPR011990">
    <property type="entry name" value="TPR-like_helical_dom_sf"/>
</dbReference>
<dbReference type="InterPro" id="IPR027417">
    <property type="entry name" value="P-loop_NTPase"/>
</dbReference>
<dbReference type="InterPro" id="IPR010982">
    <property type="entry name" value="Lambda_DNA-bd_dom_sf"/>
</dbReference>
<reference evidence="3 4" key="1">
    <citation type="submission" date="2019-01" db="EMBL/GenBank/DDBJ databases">
        <title>Ktedonosporobacter rubrisoli SCAWS-G2.</title>
        <authorList>
            <person name="Huang Y."/>
            <person name="Yan B."/>
        </authorList>
    </citation>
    <scope>NUCLEOTIDE SEQUENCE [LARGE SCALE GENOMIC DNA]</scope>
    <source>
        <strain evidence="3 4">SCAWS-G2</strain>
    </source>
</reference>
<keyword evidence="4" id="KW-1185">Reference proteome</keyword>
<dbReference type="Gene3D" id="1.25.40.10">
    <property type="entry name" value="Tetratricopeptide repeat domain"/>
    <property type="match status" value="2"/>
</dbReference>
<dbReference type="Gene3D" id="1.10.260.40">
    <property type="entry name" value="lambda repressor-like DNA-binding domains"/>
    <property type="match status" value="1"/>
</dbReference>
<dbReference type="InterPro" id="IPR019734">
    <property type="entry name" value="TPR_rpt"/>
</dbReference>
<dbReference type="CDD" id="cd00093">
    <property type="entry name" value="HTH_XRE"/>
    <property type="match status" value="1"/>
</dbReference>
<dbReference type="PROSITE" id="PS50005">
    <property type="entry name" value="TPR"/>
    <property type="match status" value="2"/>
</dbReference>
<dbReference type="InterPro" id="IPR001387">
    <property type="entry name" value="Cro/C1-type_HTH"/>
</dbReference>
<dbReference type="SMART" id="SM00530">
    <property type="entry name" value="HTH_XRE"/>
    <property type="match status" value="1"/>
</dbReference>
<dbReference type="PANTHER" id="PTHR46082:SF6">
    <property type="entry name" value="AAA+ ATPASE DOMAIN-CONTAINING PROTEIN-RELATED"/>
    <property type="match status" value="1"/>
</dbReference>
<dbReference type="SUPFAM" id="SSF52540">
    <property type="entry name" value="P-loop containing nucleoside triphosphate hydrolases"/>
    <property type="match status" value="1"/>
</dbReference>
<organism evidence="3 4">
    <name type="scientific">Ktedonosporobacter rubrisoli</name>
    <dbReference type="NCBI Taxonomy" id="2509675"/>
    <lineage>
        <taxon>Bacteria</taxon>
        <taxon>Bacillati</taxon>
        <taxon>Chloroflexota</taxon>
        <taxon>Ktedonobacteria</taxon>
        <taxon>Ktedonobacterales</taxon>
        <taxon>Ktedonosporobacteraceae</taxon>
        <taxon>Ktedonosporobacter</taxon>
    </lineage>
</organism>
<evidence type="ECO:0000313" key="3">
    <source>
        <dbReference type="EMBL" id="QBD74929.1"/>
    </source>
</evidence>
<evidence type="ECO:0000256" key="1">
    <source>
        <dbReference type="PROSITE-ProRule" id="PRU00339"/>
    </source>
</evidence>
<evidence type="ECO:0000313" key="4">
    <source>
        <dbReference type="Proteomes" id="UP000290365"/>
    </source>
</evidence>
<dbReference type="SMART" id="SM00028">
    <property type="entry name" value="TPR"/>
    <property type="match status" value="6"/>
</dbReference>
<dbReference type="Proteomes" id="UP000290365">
    <property type="component" value="Chromosome"/>
</dbReference>
<dbReference type="GO" id="GO:0043531">
    <property type="term" value="F:ADP binding"/>
    <property type="evidence" value="ECO:0007669"/>
    <property type="project" value="InterPro"/>
</dbReference>
<dbReference type="PROSITE" id="PS50943">
    <property type="entry name" value="HTH_CROC1"/>
    <property type="match status" value="1"/>
</dbReference>
<dbReference type="AlphaFoldDB" id="A0A4P6JIN2"/>
<dbReference type="EMBL" id="CP035758">
    <property type="protein sequence ID" value="QBD74929.1"/>
    <property type="molecule type" value="Genomic_DNA"/>
</dbReference>
<dbReference type="Pfam" id="PF13560">
    <property type="entry name" value="HTH_31"/>
    <property type="match status" value="1"/>
</dbReference>
<name>A0A4P6JIN2_KTERU</name>
<dbReference type="PANTHER" id="PTHR46082">
    <property type="entry name" value="ATP/GTP-BINDING PROTEIN-RELATED"/>
    <property type="match status" value="1"/>
</dbReference>
<dbReference type="OrthoDB" id="2893300at2"/>
<dbReference type="Pfam" id="PF13374">
    <property type="entry name" value="TPR_10"/>
    <property type="match status" value="2"/>
</dbReference>